<gene>
    <name evidence="4" type="ORF">BDV25DRAFT_140666</name>
</gene>
<organism evidence="4 5">
    <name type="scientific">Aspergillus avenaceus</name>
    <dbReference type="NCBI Taxonomy" id="36643"/>
    <lineage>
        <taxon>Eukaryota</taxon>
        <taxon>Fungi</taxon>
        <taxon>Dikarya</taxon>
        <taxon>Ascomycota</taxon>
        <taxon>Pezizomycotina</taxon>
        <taxon>Eurotiomycetes</taxon>
        <taxon>Eurotiomycetidae</taxon>
        <taxon>Eurotiales</taxon>
        <taxon>Aspergillaceae</taxon>
        <taxon>Aspergillus</taxon>
        <taxon>Aspergillus subgen. Circumdati</taxon>
    </lineage>
</organism>
<dbReference type="OrthoDB" id="19419at2759"/>
<dbReference type="GO" id="GO:0005634">
    <property type="term" value="C:nucleus"/>
    <property type="evidence" value="ECO:0007669"/>
    <property type="project" value="InterPro"/>
</dbReference>
<sequence length="276" mass="31675">MSRIRTLDMEFKDIPPEVLEKVKEVQRIGVAESDASARFLRDLHELKRRHYGLNKDLYKTRSAVMTGLADDLAHEDEVGFQTQFWAVMLRRHRNTRSLCSKLDRKAMYLIHDITVEWAQGFDFSLIFHFPKNKFFQNRVIRKSFFHAKNYEPERYPKVTQVRGDRIVWKKDGKELANLVNGLTAGREGRSFFHWLTRKLSGGTSTTEQGKAKSEMMEADARVGMFIRDNIIPLAMYYHPLAVGSALELGIDCSEFVGTDNEGENGSDGSGSDTETE</sequence>
<dbReference type="PANTHER" id="PTHR11875">
    <property type="entry name" value="TESTIS-SPECIFIC Y-ENCODED PROTEIN"/>
    <property type="match status" value="1"/>
</dbReference>
<reference evidence="4 5" key="1">
    <citation type="submission" date="2019-04" db="EMBL/GenBank/DDBJ databases">
        <title>Friends and foes A comparative genomics study of 23 Aspergillus species from section Flavi.</title>
        <authorList>
            <consortium name="DOE Joint Genome Institute"/>
            <person name="Kjaerbolling I."/>
            <person name="Vesth T."/>
            <person name="Frisvad J.C."/>
            <person name="Nybo J.L."/>
            <person name="Theobald S."/>
            <person name="Kildgaard S."/>
            <person name="Isbrandt T."/>
            <person name="Kuo A."/>
            <person name="Sato A."/>
            <person name="Lyhne E.K."/>
            <person name="Kogle M.E."/>
            <person name="Wiebenga A."/>
            <person name="Kun R.S."/>
            <person name="Lubbers R.J."/>
            <person name="Makela M.R."/>
            <person name="Barry K."/>
            <person name="Chovatia M."/>
            <person name="Clum A."/>
            <person name="Daum C."/>
            <person name="Haridas S."/>
            <person name="He G."/>
            <person name="LaButti K."/>
            <person name="Lipzen A."/>
            <person name="Mondo S."/>
            <person name="Riley R."/>
            <person name="Salamov A."/>
            <person name="Simmons B.A."/>
            <person name="Magnuson J.K."/>
            <person name="Henrissat B."/>
            <person name="Mortensen U.H."/>
            <person name="Larsen T.O."/>
            <person name="Devries R.P."/>
            <person name="Grigoriev I.V."/>
            <person name="Machida M."/>
            <person name="Baker S.E."/>
            <person name="Andersen M.R."/>
        </authorList>
    </citation>
    <scope>NUCLEOTIDE SEQUENCE [LARGE SCALE GENOMIC DNA]</scope>
    <source>
        <strain evidence="4 5">IBT 18842</strain>
    </source>
</reference>
<evidence type="ECO:0000256" key="3">
    <source>
        <dbReference type="SAM" id="MobiDB-lite"/>
    </source>
</evidence>
<evidence type="ECO:0000313" key="4">
    <source>
        <dbReference type="EMBL" id="KAE8149554.1"/>
    </source>
</evidence>
<keyword evidence="5" id="KW-1185">Reference proteome</keyword>
<evidence type="ECO:0000313" key="5">
    <source>
        <dbReference type="Proteomes" id="UP000325780"/>
    </source>
</evidence>
<dbReference type="InterPro" id="IPR037231">
    <property type="entry name" value="NAP-like_sf"/>
</dbReference>
<name>A0A5N6TTE1_ASPAV</name>
<accession>A0A5N6TTE1</accession>
<dbReference type="EMBL" id="ML742119">
    <property type="protein sequence ID" value="KAE8149554.1"/>
    <property type="molecule type" value="Genomic_DNA"/>
</dbReference>
<dbReference type="InterPro" id="IPR002164">
    <property type="entry name" value="NAP_family"/>
</dbReference>
<evidence type="ECO:0000256" key="1">
    <source>
        <dbReference type="ARBA" id="ARBA00009947"/>
    </source>
</evidence>
<dbReference type="Proteomes" id="UP000325780">
    <property type="component" value="Unassembled WGS sequence"/>
</dbReference>
<evidence type="ECO:0000256" key="2">
    <source>
        <dbReference type="RuleBase" id="RU003876"/>
    </source>
</evidence>
<dbReference type="GO" id="GO:0006334">
    <property type="term" value="P:nucleosome assembly"/>
    <property type="evidence" value="ECO:0007669"/>
    <property type="project" value="InterPro"/>
</dbReference>
<comment type="similarity">
    <text evidence="1 2">Belongs to the nucleosome assembly protein (NAP) family.</text>
</comment>
<dbReference type="SUPFAM" id="SSF143113">
    <property type="entry name" value="NAP-like"/>
    <property type="match status" value="1"/>
</dbReference>
<dbReference type="Pfam" id="PF00956">
    <property type="entry name" value="NAP"/>
    <property type="match status" value="1"/>
</dbReference>
<evidence type="ECO:0008006" key="6">
    <source>
        <dbReference type="Google" id="ProtNLM"/>
    </source>
</evidence>
<dbReference type="Gene3D" id="3.30.1120.90">
    <property type="entry name" value="Nucleosome assembly protein"/>
    <property type="match status" value="1"/>
</dbReference>
<protein>
    <recommendedName>
        <fullName evidence="6">Nucleosome assembly protein</fullName>
    </recommendedName>
</protein>
<proteinExistence type="inferred from homology"/>
<dbReference type="AlphaFoldDB" id="A0A5N6TTE1"/>
<feature type="region of interest" description="Disordered" evidence="3">
    <location>
        <begin position="256"/>
        <end position="276"/>
    </location>
</feature>